<dbReference type="Gene3D" id="1.20.58.2050">
    <property type="match status" value="1"/>
</dbReference>
<comment type="similarity">
    <text evidence="2 6">Belongs to the GINS3/PSF3 family.</text>
</comment>
<comment type="subcellular location">
    <subcellularLocation>
        <location evidence="1 6">Nucleus</location>
    </subcellularLocation>
</comment>
<evidence type="ECO:0000256" key="6">
    <source>
        <dbReference type="RuleBase" id="RU367161"/>
    </source>
</evidence>
<sequence>LTGCACHRPKGAKNVENQNRKFWLRIAMNIPSFRPNYYSLDDIAITQERIPCRTTQDLHMMGFLDASEKSPNLSNNHTLELPLWVMLTQDDRNPHFECVTPCFAEALVPDIYSAAYKEIYQADANYVELGALCKFYFELGMYLTRYQNNNSVAEMLYTTAQERLKGLKDLCQNVGNDSLNVASKFDFSERLLFNEGTKTNKLFDDWLQERQVHIKSTEIAINLRKRKRSPDGDTQEDQQ</sequence>
<dbReference type="InterPro" id="IPR038437">
    <property type="entry name" value="GINS_Psf3_sf"/>
</dbReference>
<dbReference type="VEuPathDB" id="VectorBase:ACON2_038813"/>
<feature type="domain" description="DNA replication complex GINS protein PSF3 N-terminal" evidence="8">
    <location>
        <begin position="38"/>
        <end position="85"/>
    </location>
</feature>
<dbReference type="PANTHER" id="PTHR22768">
    <property type="entry name" value="DNA REPLICATION COMPLEX GINS PROTEIN PSF3"/>
    <property type="match status" value="1"/>
</dbReference>
<comment type="function">
    <text evidence="6">The GINS complex plays an essential role in the initiation of DNA replication.</text>
</comment>
<dbReference type="Pfam" id="PF05916">
    <property type="entry name" value="Sld5"/>
    <property type="match status" value="1"/>
</dbReference>
<evidence type="ECO:0000256" key="3">
    <source>
        <dbReference type="ARBA" id="ARBA00022705"/>
    </source>
</evidence>
<dbReference type="Pfam" id="PF22466">
    <property type="entry name" value="PSF3_N"/>
    <property type="match status" value="1"/>
</dbReference>
<organism evidence="9">
    <name type="scientific">Anopheles coluzzii</name>
    <name type="common">African malaria mosquito</name>
    <dbReference type="NCBI Taxonomy" id="1518534"/>
    <lineage>
        <taxon>Eukaryota</taxon>
        <taxon>Metazoa</taxon>
        <taxon>Ecdysozoa</taxon>
        <taxon>Arthropoda</taxon>
        <taxon>Hexapoda</taxon>
        <taxon>Insecta</taxon>
        <taxon>Pterygota</taxon>
        <taxon>Neoptera</taxon>
        <taxon>Endopterygota</taxon>
        <taxon>Diptera</taxon>
        <taxon>Nematocera</taxon>
        <taxon>Culicoidea</taxon>
        <taxon>Culicidae</taxon>
        <taxon>Anophelinae</taxon>
        <taxon>Anopheles</taxon>
    </lineage>
</organism>
<evidence type="ECO:0000313" key="9">
    <source>
        <dbReference type="EnsemblMetazoa" id="ACOM023162-PA.1"/>
    </source>
</evidence>
<dbReference type="InterPro" id="IPR055221">
    <property type="entry name" value="PSF3_N"/>
</dbReference>
<accession>A0A8W7P0D7</accession>
<dbReference type="InterPro" id="IPR021151">
    <property type="entry name" value="GINS_A"/>
</dbReference>
<protein>
    <recommendedName>
        <fullName evidence="6">DNA replication complex GINS protein PSF3</fullName>
    </recommendedName>
</protein>
<dbReference type="EnsemblMetazoa" id="ACOM023162-RA">
    <property type="protein sequence ID" value="ACOM023162-PA.1"/>
    <property type="gene ID" value="ACOM023162"/>
</dbReference>
<dbReference type="PANTHER" id="PTHR22768:SF0">
    <property type="entry name" value="DNA REPLICATION COMPLEX GINS PROTEIN PSF3"/>
    <property type="match status" value="1"/>
</dbReference>
<dbReference type="CDD" id="cd21693">
    <property type="entry name" value="GINS_B_Psf3"/>
    <property type="match status" value="1"/>
</dbReference>
<dbReference type="InterPro" id="IPR036224">
    <property type="entry name" value="GINS_bundle-like_dom_sf"/>
</dbReference>
<keyword evidence="4 6" id="KW-0539">Nucleus</keyword>
<dbReference type="SUPFAM" id="SSF160059">
    <property type="entry name" value="PriA/YqbF domain"/>
    <property type="match status" value="1"/>
</dbReference>
<keyword evidence="3 6" id="KW-0235">DNA replication</keyword>
<feature type="domain" description="GINS subunit" evidence="7">
    <location>
        <begin position="112"/>
        <end position="207"/>
    </location>
</feature>
<comment type="subunit">
    <text evidence="6">Component of the GINS complex.</text>
</comment>
<evidence type="ECO:0000259" key="7">
    <source>
        <dbReference type="Pfam" id="PF05916"/>
    </source>
</evidence>
<evidence type="ECO:0000256" key="2">
    <source>
        <dbReference type="ARBA" id="ARBA00006343"/>
    </source>
</evidence>
<evidence type="ECO:0000259" key="8">
    <source>
        <dbReference type="Pfam" id="PF22466"/>
    </source>
</evidence>
<dbReference type="GO" id="GO:1902975">
    <property type="term" value="P:mitotic DNA replication initiation"/>
    <property type="evidence" value="ECO:0007669"/>
    <property type="project" value="TreeGrafter"/>
</dbReference>
<dbReference type="Proteomes" id="UP000075882">
    <property type="component" value="Unassembled WGS sequence"/>
</dbReference>
<dbReference type="SUPFAM" id="SSF158573">
    <property type="entry name" value="GINS helical bundle-like"/>
    <property type="match status" value="1"/>
</dbReference>
<proteinExistence type="inferred from homology"/>
<dbReference type="AlphaFoldDB" id="A0A8W7P0D7"/>
<comment type="function">
    <text evidence="5">Required for correct functioning of the GINS complex, a complex that plays an essential role in the initiation of DNA replication, and progression of DNA replication forks. GINS complex is a core component of CDC45-MCM-GINS (CMG) helicase, the molecular machine that unwinds template DNA during replication, and around which the replisome is built.</text>
</comment>
<evidence type="ECO:0000256" key="1">
    <source>
        <dbReference type="ARBA" id="ARBA00004123"/>
    </source>
</evidence>
<evidence type="ECO:0000256" key="4">
    <source>
        <dbReference type="ARBA" id="ARBA00023242"/>
    </source>
</evidence>
<dbReference type="CDD" id="cd11713">
    <property type="entry name" value="GINS_A_psf3"/>
    <property type="match status" value="1"/>
</dbReference>
<name>A0A8W7P0D7_ANOCL</name>
<dbReference type="GO" id="GO:0000811">
    <property type="term" value="C:GINS complex"/>
    <property type="evidence" value="ECO:0007669"/>
    <property type="project" value="UniProtKB-UniRule"/>
</dbReference>
<evidence type="ECO:0000256" key="5">
    <source>
        <dbReference type="ARBA" id="ARBA00045258"/>
    </source>
</evidence>
<reference evidence="9" key="1">
    <citation type="submission" date="2022-08" db="UniProtKB">
        <authorList>
            <consortium name="EnsemblMetazoa"/>
        </authorList>
    </citation>
    <scope>IDENTIFICATION</scope>
</reference>
<dbReference type="InterPro" id="IPR010492">
    <property type="entry name" value="GINS_Psf3"/>
</dbReference>